<accession>A0A6A6A279</accession>
<keyword evidence="10" id="KW-0472">Membrane</keyword>
<evidence type="ECO:0000256" key="8">
    <source>
        <dbReference type="ARBA" id="ARBA00022989"/>
    </source>
</evidence>
<feature type="domain" description="AAA+ ATPase" evidence="13">
    <location>
        <begin position="266"/>
        <end position="418"/>
    </location>
</feature>
<evidence type="ECO:0000256" key="9">
    <source>
        <dbReference type="ARBA" id="ARBA00023128"/>
    </source>
</evidence>
<dbReference type="GO" id="GO:0005743">
    <property type="term" value="C:mitochondrial inner membrane"/>
    <property type="evidence" value="ECO:0007669"/>
    <property type="project" value="UniProtKB-SubCell"/>
</dbReference>
<keyword evidence="9" id="KW-0496">Mitochondrion</keyword>
<organism evidence="15 16">
    <name type="scientific">Dothidotthia symphoricarpi CBS 119687</name>
    <dbReference type="NCBI Taxonomy" id="1392245"/>
    <lineage>
        <taxon>Eukaryota</taxon>
        <taxon>Fungi</taxon>
        <taxon>Dikarya</taxon>
        <taxon>Ascomycota</taxon>
        <taxon>Pezizomycotina</taxon>
        <taxon>Dothideomycetes</taxon>
        <taxon>Pleosporomycetidae</taxon>
        <taxon>Pleosporales</taxon>
        <taxon>Dothidotthiaceae</taxon>
        <taxon>Dothidotthia</taxon>
    </lineage>
</organism>
<dbReference type="GO" id="GO:0016887">
    <property type="term" value="F:ATP hydrolysis activity"/>
    <property type="evidence" value="ECO:0007669"/>
    <property type="project" value="InterPro"/>
</dbReference>
<dbReference type="GO" id="GO:0005524">
    <property type="term" value="F:ATP binding"/>
    <property type="evidence" value="ECO:0007669"/>
    <property type="project" value="UniProtKB-KW"/>
</dbReference>
<dbReference type="Pfam" id="PF00004">
    <property type="entry name" value="AAA"/>
    <property type="match status" value="1"/>
</dbReference>
<dbReference type="SMART" id="SM01024">
    <property type="entry name" value="BCS1_N"/>
    <property type="match status" value="1"/>
</dbReference>
<dbReference type="GeneID" id="54409339"/>
<comment type="similarity">
    <text evidence="2">Belongs to the AAA ATPase family. BCS1 subfamily.</text>
</comment>
<feature type="domain" description="BCS1 N-terminal" evidence="14">
    <location>
        <begin position="33"/>
        <end position="233"/>
    </location>
</feature>
<evidence type="ECO:0000256" key="1">
    <source>
        <dbReference type="ARBA" id="ARBA00004434"/>
    </source>
</evidence>
<dbReference type="RefSeq" id="XP_033519676.1">
    <property type="nucleotide sequence ID" value="XM_033668907.1"/>
</dbReference>
<evidence type="ECO:0000256" key="12">
    <source>
        <dbReference type="RuleBase" id="RU003651"/>
    </source>
</evidence>
<dbReference type="InterPro" id="IPR003959">
    <property type="entry name" value="ATPase_AAA_core"/>
</dbReference>
<feature type="non-terminal residue" evidence="15">
    <location>
        <position position="1"/>
    </location>
</feature>
<dbReference type="InterPro" id="IPR003960">
    <property type="entry name" value="ATPase_AAA_CS"/>
</dbReference>
<dbReference type="InterPro" id="IPR027417">
    <property type="entry name" value="P-loop_NTPase"/>
</dbReference>
<keyword evidence="4 12" id="KW-0547">Nucleotide-binding</keyword>
<evidence type="ECO:0000313" key="15">
    <source>
        <dbReference type="EMBL" id="KAF2125284.1"/>
    </source>
</evidence>
<keyword evidence="16" id="KW-1185">Reference proteome</keyword>
<evidence type="ECO:0000256" key="3">
    <source>
        <dbReference type="ARBA" id="ARBA00022692"/>
    </source>
</evidence>
<dbReference type="InterPro" id="IPR001270">
    <property type="entry name" value="ClpA/B"/>
</dbReference>
<keyword evidence="7 12" id="KW-0067">ATP-binding</keyword>
<dbReference type="InterPro" id="IPR003593">
    <property type="entry name" value="AAA+_ATPase"/>
</dbReference>
<evidence type="ECO:0000259" key="14">
    <source>
        <dbReference type="SMART" id="SM01024"/>
    </source>
</evidence>
<evidence type="ECO:0000256" key="11">
    <source>
        <dbReference type="ARBA" id="ARBA00048778"/>
    </source>
</evidence>
<sequence>MCGFGALRNCLSIIPGSLHWLSDSHIAQIKDGIYIAPFVAMVQSTWGSASGHLMSYLTSAVCIDGHDELYRQVLNWIARQHMTKTSRDLRASTQKRVYACDDSGLEDEGEDANDDVLGENEMFNFDKWASGIPPYYEPNYGWNWFWHGGRFFVIFHEKKELMSEGWSREERNLIIRRIGRNTQPIKDLLDYVKKWTLQKEKKLTRVHRPGSEGRGDEDWILQAQRPLRPMSTVALDNSQKATIVRDINDYLQPATARFYSAKGIPYRRGYLFYGPPGTGKTSLSLALAGLFGLPLYCIALKEGDLTESALARLFNALPRRCIVLLEDIDAAGLRRDIGSDTADLPAETETTDPSPQTEYAYRDKKSNISMGGLLNIIDGATSQEGRILIMTTNYKDKLDKALTRPGRVDLEIEFSLANHKQICNMFNRMYSDKYGDDEEFLQLLSKKTVLEHVDAEKVPDMAERFANALSVGGLSPAQIQGYLLIFKNQPSKALEEVEARGVDAIRCSKESERKEAEENLVNEHNVEKS</sequence>
<dbReference type="SUPFAM" id="SSF52540">
    <property type="entry name" value="P-loop containing nucleoside triphosphate hydrolases"/>
    <property type="match status" value="1"/>
</dbReference>
<name>A0A6A6A279_9PLEO</name>
<evidence type="ECO:0000256" key="5">
    <source>
        <dbReference type="ARBA" id="ARBA00022792"/>
    </source>
</evidence>
<dbReference type="Pfam" id="PF08740">
    <property type="entry name" value="BCS1_N"/>
    <property type="match status" value="1"/>
</dbReference>
<comment type="catalytic activity">
    <reaction evidence="11">
        <text>ATP + H2O = ADP + phosphate + H(+)</text>
        <dbReference type="Rhea" id="RHEA:13065"/>
        <dbReference type="ChEBI" id="CHEBI:15377"/>
        <dbReference type="ChEBI" id="CHEBI:15378"/>
        <dbReference type="ChEBI" id="CHEBI:30616"/>
        <dbReference type="ChEBI" id="CHEBI:43474"/>
        <dbReference type="ChEBI" id="CHEBI:456216"/>
    </reaction>
    <physiologicalReaction direction="left-to-right" evidence="11">
        <dbReference type="Rhea" id="RHEA:13066"/>
    </physiologicalReaction>
</comment>
<evidence type="ECO:0000313" key="16">
    <source>
        <dbReference type="Proteomes" id="UP000799771"/>
    </source>
</evidence>
<keyword evidence="3" id="KW-0812">Transmembrane</keyword>
<proteinExistence type="inferred from homology"/>
<keyword evidence="6 15" id="KW-0378">Hydrolase</keyword>
<dbReference type="PANTHER" id="PTHR23070">
    <property type="entry name" value="BCS1 AAA-TYPE ATPASE"/>
    <property type="match status" value="1"/>
</dbReference>
<evidence type="ECO:0000256" key="4">
    <source>
        <dbReference type="ARBA" id="ARBA00022741"/>
    </source>
</evidence>
<dbReference type="PRINTS" id="PR00300">
    <property type="entry name" value="CLPPROTEASEA"/>
</dbReference>
<dbReference type="InterPro" id="IPR014851">
    <property type="entry name" value="BCS1_N"/>
</dbReference>
<evidence type="ECO:0000256" key="2">
    <source>
        <dbReference type="ARBA" id="ARBA00007448"/>
    </source>
</evidence>
<dbReference type="PROSITE" id="PS00674">
    <property type="entry name" value="AAA"/>
    <property type="match status" value="1"/>
</dbReference>
<dbReference type="Proteomes" id="UP000799771">
    <property type="component" value="Unassembled WGS sequence"/>
</dbReference>
<evidence type="ECO:0000259" key="13">
    <source>
        <dbReference type="SMART" id="SM00382"/>
    </source>
</evidence>
<evidence type="ECO:0000256" key="7">
    <source>
        <dbReference type="ARBA" id="ARBA00022840"/>
    </source>
</evidence>
<dbReference type="AlphaFoldDB" id="A0A6A6A279"/>
<dbReference type="EMBL" id="ML977516">
    <property type="protein sequence ID" value="KAF2125284.1"/>
    <property type="molecule type" value="Genomic_DNA"/>
</dbReference>
<dbReference type="OrthoDB" id="10251412at2759"/>
<comment type="subcellular location">
    <subcellularLocation>
        <location evidence="1">Mitochondrion inner membrane</location>
        <topology evidence="1">Single-pass membrane protein</topology>
    </subcellularLocation>
</comment>
<dbReference type="InterPro" id="IPR057495">
    <property type="entry name" value="AAA_lid_BCS1"/>
</dbReference>
<keyword evidence="5" id="KW-0999">Mitochondrion inner membrane</keyword>
<protein>
    <submittedName>
        <fullName evidence="15">P-loop containing nucleoside triphosphate hydrolase protein</fullName>
    </submittedName>
</protein>
<dbReference type="SMART" id="SM00382">
    <property type="entry name" value="AAA"/>
    <property type="match status" value="1"/>
</dbReference>
<evidence type="ECO:0000256" key="6">
    <source>
        <dbReference type="ARBA" id="ARBA00022801"/>
    </source>
</evidence>
<dbReference type="InterPro" id="IPR050747">
    <property type="entry name" value="Mitochondrial_chaperone_BCS1"/>
</dbReference>
<reference evidence="15" key="1">
    <citation type="journal article" date="2020" name="Stud. Mycol.">
        <title>101 Dothideomycetes genomes: a test case for predicting lifestyles and emergence of pathogens.</title>
        <authorList>
            <person name="Haridas S."/>
            <person name="Albert R."/>
            <person name="Binder M."/>
            <person name="Bloem J."/>
            <person name="Labutti K."/>
            <person name="Salamov A."/>
            <person name="Andreopoulos B."/>
            <person name="Baker S."/>
            <person name="Barry K."/>
            <person name="Bills G."/>
            <person name="Bluhm B."/>
            <person name="Cannon C."/>
            <person name="Castanera R."/>
            <person name="Culley D."/>
            <person name="Daum C."/>
            <person name="Ezra D."/>
            <person name="Gonzalez J."/>
            <person name="Henrissat B."/>
            <person name="Kuo A."/>
            <person name="Liang C."/>
            <person name="Lipzen A."/>
            <person name="Lutzoni F."/>
            <person name="Magnuson J."/>
            <person name="Mondo S."/>
            <person name="Nolan M."/>
            <person name="Ohm R."/>
            <person name="Pangilinan J."/>
            <person name="Park H.-J."/>
            <person name="Ramirez L."/>
            <person name="Alfaro M."/>
            <person name="Sun H."/>
            <person name="Tritt A."/>
            <person name="Yoshinaga Y."/>
            <person name="Zwiers L.-H."/>
            <person name="Turgeon B."/>
            <person name="Goodwin S."/>
            <person name="Spatafora J."/>
            <person name="Crous P."/>
            <person name="Grigoriev I."/>
        </authorList>
    </citation>
    <scope>NUCLEOTIDE SEQUENCE</scope>
    <source>
        <strain evidence="15">CBS 119687</strain>
    </source>
</reference>
<dbReference type="Gene3D" id="3.40.50.300">
    <property type="entry name" value="P-loop containing nucleotide triphosphate hydrolases"/>
    <property type="match status" value="1"/>
</dbReference>
<dbReference type="Pfam" id="PF25426">
    <property type="entry name" value="AAA_lid_BCS1"/>
    <property type="match status" value="1"/>
</dbReference>
<keyword evidence="8" id="KW-1133">Transmembrane helix</keyword>
<evidence type="ECO:0000256" key="10">
    <source>
        <dbReference type="ARBA" id="ARBA00023136"/>
    </source>
</evidence>
<gene>
    <name evidence="15" type="ORF">P153DRAFT_369968</name>
</gene>